<dbReference type="InterPro" id="IPR019026">
    <property type="entry name" value="Peptidase_M64_IgA"/>
</dbReference>
<accession>A0A1F7FG58</accession>
<dbReference type="Pfam" id="PF09471">
    <property type="entry name" value="Peptidase_M64"/>
    <property type="match status" value="1"/>
</dbReference>
<comment type="caution">
    <text evidence="1">The sequence shown here is derived from an EMBL/GenBank/DDBJ whole genome shotgun (WGS) entry which is preliminary data.</text>
</comment>
<protein>
    <recommendedName>
        <fullName evidence="3">Secretion system C-terminal sorting domain-containing protein</fullName>
    </recommendedName>
</protein>
<name>A0A1F7FG58_UNCRA</name>
<evidence type="ECO:0000313" key="1">
    <source>
        <dbReference type="EMBL" id="OGK05487.1"/>
    </source>
</evidence>
<dbReference type="EMBL" id="MFYX01000055">
    <property type="protein sequence ID" value="OGK05487.1"/>
    <property type="molecule type" value="Genomic_DNA"/>
</dbReference>
<proteinExistence type="predicted"/>
<gene>
    <name evidence="1" type="ORF">A2519_05200</name>
</gene>
<dbReference type="InterPro" id="IPR024079">
    <property type="entry name" value="MetalloPept_cat_dom_sf"/>
</dbReference>
<dbReference type="Proteomes" id="UP000179243">
    <property type="component" value="Unassembled WGS sequence"/>
</dbReference>
<evidence type="ECO:0008006" key="3">
    <source>
        <dbReference type="Google" id="ProtNLM"/>
    </source>
</evidence>
<organism evidence="1 2">
    <name type="scientific">Candidatus Raymondbacteria bacterium RIFOXYD12_FULL_49_13</name>
    <dbReference type="NCBI Taxonomy" id="1817890"/>
    <lineage>
        <taxon>Bacteria</taxon>
        <taxon>Raymondiibacteriota</taxon>
    </lineage>
</organism>
<dbReference type="Gene3D" id="3.40.390.10">
    <property type="entry name" value="Collagenase (Catalytic Domain)"/>
    <property type="match status" value="1"/>
</dbReference>
<dbReference type="GO" id="GO:0008237">
    <property type="term" value="F:metallopeptidase activity"/>
    <property type="evidence" value="ECO:0007669"/>
    <property type="project" value="InterPro"/>
</dbReference>
<dbReference type="AlphaFoldDB" id="A0A1F7FG58"/>
<reference evidence="1 2" key="1">
    <citation type="journal article" date="2016" name="Nat. Commun.">
        <title>Thousands of microbial genomes shed light on interconnected biogeochemical processes in an aquifer system.</title>
        <authorList>
            <person name="Anantharaman K."/>
            <person name="Brown C.T."/>
            <person name="Hug L.A."/>
            <person name="Sharon I."/>
            <person name="Castelle C.J."/>
            <person name="Probst A.J."/>
            <person name="Thomas B.C."/>
            <person name="Singh A."/>
            <person name="Wilkins M.J."/>
            <person name="Karaoz U."/>
            <person name="Brodie E.L."/>
            <person name="Williams K.H."/>
            <person name="Hubbard S.S."/>
            <person name="Banfield J.F."/>
        </authorList>
    </citation>
    <scope>NUCLEOTIDE SEQUENCE [LARGE SCALE GENOMIC DNA]</scope>
</reference>
<sequence>MIVLIFLVNFCFAIKIADNGPNFARINFVIMGDGFTLDEQSKFDSLANLLKESLFSFTPYKQYQKFINIHRINLVSEESGTDIPSEGNYISTVLNSYRGTYGYGIREDIAEGIATDSIGSWDAVIIIINYHQDGGATRDKVCFFGIDDYSNTCRHEIGHAFANLADEYVGFTLDTNPPPYVVEPNVAVPPDTTPETIKWAKWVTGGVLWPTPNEGIYSWQVGLFDGARYTYGVYRPEFFCIMQTGGGAYCRICTEAIVLKIKDKVNTIDSPNPPSCNVGYTTEPLEFSLGLLDTENIHYIVRWYLDDSLLTDEQAHTITIVPTSFNFGTNNHTLKAIVKDSSTYWYHPGWDTVPFVKNDPRNLMQDTIVWPLIYGIAVEKATLAQAQPLFNVFSTGNAVGIRFNPQGTFRLSVHDIRGRLVDNMGSGFSRVTVQKQFRPLASGVYIVRLIAGSRVYSGKAVVLR</sequence>
<evidence type="ECO:0000313" key="2">
    <source>
        <dbReference type="Proteomes" id="UP000179243"/>
    </source>
</evidence>